<dbReference type="InterPro" id="IPR001245">
    <property type="entry name" value="Ser-Thr/Tyr_kinase_cat_dom"/>
</dbReference>
<name>A0A9N9C7W6_9GLOM</name>
<dbReference type="InterPro" id="IPR011009">
    <property type="entry name" value="Kinase-like_dom_sf"/>
</dbReference>
<accession>A0A9N9C7W6</accession>
<organism evidence="2 3">
    <name type="scientific">Acaulospora morrowiae</name>
    <dbReference type="NCBI Taxonomy" id="94023"/>
    <lineage>
        <taxon>Eukaryota</taxon>
        <taxon>Fungi</taxon>
        <taxon>Fungi incertae sedis</taxon>
        <taxon>Mucoromycota</taxon>
        <taxon>Glomeromycotina</taxon>
        <taxon>Glomeromycetes</taxon>
        <taxon>Diversisporales</taxon>
        <taxon>Acaulosporaceae</taxon>
        <taxon>Acaulospora</taxon>
    </lineage>
</organism>
<gene>
    <name evidence="2" type="ORF">AMORRO_LOCUS7317</name>
</gene>
<proteinExistence type="predicted"/>
<feature type="domain" description="Serine-threonine/tyrosine-protein kinase catalytic" evidence="1">
    <location>
        <begin position="177"/>
        <end position="314"/>
    </location>
</feature>
<dbReference type="Gene3D" id="1.10.510.10">
    <property type="entry name" value="Transferase(Phosphotransferase) domain 1"/>
    <property type="match status" value="1"/>
</dbReference>
<comment type="caution">
    <text evidence="2">The sequence shown here is derived from an EMBL/GenBank/DDBJ whole genome shotgun (WGS) entry which is preliminary data.</text>
</comment>
<keyword evidence="3" id="KW-1185">Reference proteome</keyword>
<dbReference type="Pfam" id="PF07714">
    <property type="entry name" value="PK_Tyr_Ser-Thr"/>
    <property type="match status" value="1"/>
</dbReference>
<evidence type="ECO:0000313" key="2">
    <source>
        <dbReference type="EMBL" id="CAG8590322.1"/>
    </source>
</evidence>
<sequence>MYNNSENVIRQDVVNESFGKAVISFDTDIHKGANEQSEFMRQCFLDDLTLNNAERSYLLDKLQQNVDEFDISNNENEYQCESCLSWSARSNYCEQCCREFFESNFGRWTSGFEEYDKFIQNSQRTLTSPNKVIEWIPSDKFYDIERKIHECFGLIYVANWIDGPIIKWNNHNKTLERTGNHKVMLITLKDGWNQQVETHWRLQINLFSQFVIPFYGLTKESNSQQLMLVLKYMDTDLRQFLPNNHSILSLKDKLNIVLDIVNNLDELHKEQIALKHLHSDIITLGTEKRWYINHMGLTLAKNDPDIDQEKNNNQGQMDFLGAFLNNTLLLSLHFSRYHTFSNLPKPKGINTDEFNGK</sequence>
<evidence type="ECO:0000313" key="3">
    <source>
        <dbReference type="Proteomes" id="UP000789342"/>
    </source>
</evidence>
<dbReference type="EMBL" id="CAJVPV010005408">
    <property type="protein sequence ID" value="CAG8590322.1"/>
    <property type="molecule type" value="Genomic_DNA"/>
</dbReference>
<dbReference type="GO" id="GO:0004672">
    <property type="term" value="F:protein kinase activity"/>
    <property type="evidence" value="ECO:0007669"/>
    <property type="project" value="InterPro"/>
</dbReference>
<evidence type="ECO:0000259" key="1">
    <source>
        <dbReference type="Pfam" id="PF07714"/>
    </source>
</evidence>
<dbReference type="Proteomes" id="UP000789342">
    <property type="component" value="Unassembled WGS sequence"/>
</dbReference>
<dbReference type="SUPFAM" id="SSF56112">
    <property type="entry name" value="Protein kinase-like (PK-like)"/>
    <property type="match status" value="1"/>
</dbReference>
<dbReference type="AlphaFoldDB" id="A0A9N9C7W6"/>
<protein>
    <submittedName>
        <fullName evidence="2">11285_t:CDS:1</fullName>
    </submittedName>
</protein>
<reference evidence="2" key="1">
    <citation type="submission" date="2021-06" db="EMBL/GenBank/DDBJ databases">
        <authorList>
            <person name="Kallberg Y."/>
            <person name="Tangrot J."/>
            <person name="Rosling A."/>
        </authorList>
    </citation>
    <scope>NUCLEOTIDE SEQUENCE</scope>
    <source>
        <strain evidence="2">CL551</strain>
    </source>
</reference>